<evidence type="ECO:0000256" key="1">
    <source>
        <dbReference type="ARBA" id="ARBA00004141"/>
    </source>
</evidence>
<evidence type="ECO:0000259" key="8">
    <source>
        <dbReference type="Pfam" id="PF17667"/>
    </source>
</evidence>
<accession>C6HL44</accession>
<reference evidence="10" key="1">
    <citation type="submission" date="2009-05" db="EMBL/GenBank/DDBJ databases">
        <title>The genome sequence of Ajellomyces capsulatus strain H143.</title>
        <authorList>
            <person name="Champion M."/>
            <person name="Cuomo C.A."/>
            <person name="Ma L.-J."/>
            <person name="Henn M.R."/>
            <person name="Sil A."/>
            <person name="Goldman B."/>
            <person name="Young S.K."/>
            <person name="Kodira C.D."/>
            <person name="Zeng Q."/>
            <person name="Koehrsen M."/>
            <person name="Alvarado L."/>
            <person name="Berlin A.M."/>
            <person name="Borenstein D."/>
            <person name="Chen Z."/>
            <person name="Engels R."/>
            <person name="Freedman E."/>
            <person name="Gellesch M."/>
            <person name="Goldberg J."/>
            <person name="Griggs A."/>
            <person name="Gujja S."/>
            <person name="Heiman D.I."/>
            <person name="Hepburn T.A."/>
            <person name="Howarth C."/>
            <person name="Jen D."/>
            <person name="Larson L."/>
            <person name="Lewis B."/>
            <person name="Mehta T."/>
            <person name="Park D."/>
            <person name="Pearson M."/>
            <person name="Roberts A."/>
            <person name="Saif S."/>
            <person name="Shea T.D."/>
            <person name="Shenoy N."/>
            <person name="Sisk P."/>
            <person name="Stolte C."/>
            <person name="Sykes S."/>
            <person name="Walk T."/>
            <person name="White J."/>
            <person name="Yandava C."/>
            <person name="Klein B."/>
            <person name="McEwen J.G."/>
            <person name="Puccia R."/>
            <person name="Goldman G.H."/>
            <person name="Felipe M.S."/>
            <person name="Nino-Vega G."/>
            <person name="San-Blas G."/>
            <person name="Taylor J.W."/>
            <person name="Mendoza L."/>
            <person name="Galagan J.E."/>
            <person name="Nusbaum C."/>
            <person name="Birren B.W."/>
        </authorList>
    </citation>
    <scope>NUCLEOTIDE SEQUENCE [LARGE SCALE GENOMIC DNA]</scope>
    <source>
        <strain evidence="10">H143</strain>
    </source>
</reference>
<feature type="binding site" evidence="6">
    <location>
        <position position="274"/>
    </location>
    <ligand>
        <name>Zn(2+)</name>
        <dbReference type="ChEBI" id="CHEBI:29105"/>
    </ligand>
</feature>
<keyword evidence="4 7" id="KW-1133">Transmembrane helix</keyword>
<dbReference type="GO" id="GO:0016020">
    <property type="term" value="C:membrane"/>
    <property type="evidence" value="ECO:0007669"/>
    <property type="project" value="UniProtKB-SubCell"/>
</dbReference>
<dbReference type="Pfam" id="PF17667">
    <property type="entry name" value="Pkinase_fungal"/>
    <property type="match status" value="1"/>
</dbReference>
<evidence type="ECO:0000256" key="3">
    <source>
        <dbReference type="ARBA" id="ARBA00022692"/>
    </source>
</evidence>
<feature type="transmembrane region" description="Helical" evidence="7">
    <location>
        <begin position="201"/>
        <end position="227"/>
    </location>
</feature>
<dbReference type="GO" id="GO:0046872">
    <property type="term" value="F:metal ion binding"/>
    <property type="evidence" value="ECO:0007669"/>
    <property type="project" value="UniProtKB-KW"/>
</dbReference>
<dbReference type="EMBL" id="GG692430">
    <property type="protein sequence ID" value="EER38981.1"/>
    <property type="molecule type" value="Genomic_DNA"/>
</dbReference>
<evidence type="ECO:0000313" key="9">
    <source>
        <dbReference type="EMBL" id="EER38981.1"/>
    </source>
</evidence>
<dbReference type="Pfam" id="PF03006">
    <property type="entry name" value="HlyIII"/>
    <property type="match status" value="1"/>
</dbReference>
<comment type="similarity">
    <text evidence="2">Belongs to the ADIPOR family.</text>
</comment>
<feature type="transmembrane region" description="Helical" evidence="7">
    <location>
        <begin position="170"/>
        <end position="189"/>
    </location>
</feature>
<dbReference type="OMA" id="WANRIRM"/>
<evidence type="ECO:0000256" key="5">
    <source>
        <dbReference type="ARBA" id="ARBA00023136"/>
    </source>
</evidence>
<evidence type="ECO:0000256" key="6">
    <source>
        <dbReference type="PIRSR" id="PIRSR604254-1"/>
    </source>
</evidence>
<dbReference type="InterPro" id="IPR004254">
    <property type="entry name" value="AdipoR/HlyIII-related"/>
</dbReference>
<feature type="domain" description="Fungal-type protein kinase" evidence="8">
    <location>
        <begin position="345"/>
        <end position="406"/>
    </location>
</feature>
<keyword evidence="3 7" id="KW-0812">Transmembrane</keyword>
<feature type="transmembrane region" description="Helical" evidence="7">
    <location>
        <begin position="139"/>
        <end position="158"/>
    </location>
</feature>
<feature type="transmembrane region" description="Helical" evidence="7">
    <location>
        <begin position="106"/>
        <end position="127"/>
    </location>
</feature>
<feature type="transmembrane region" description="Helical" evidence="7">
    <location>
        <begin position="233"/>
        <end position="251"/>
    </location>
</feature>
<comment type="subcellular location">
    <subcellularLocation>
        <location evidence="1">Membrane</location>
        <topology evidence="1">Multi-pass membrane protein</topology>
    </subcellularLocation>
</comment>
<evidence type="ECO:0000256" key="4">
    <source>
        <dbReference type="ARBA" id="ARBA00022989"/>
    </source>
</evidence>
<protein>
    <submittedName>
        <fullName evidence="9">Hemolysin-III family protein</fullName>
    </submittedName>
</protein>
<gene>
    <name evidence="9" type="ORF">HCDG_06925</name>
</gene>
<dbReference type="VEuPathDB" id="FungiDB:HCDG_06925"/>
<organism evidence="9 10">
    <name type="scientific">Ajellomyces capsulatus (strain H143)</name>
    <name type="common">Darling's disease fungus</name>
    <name type="synonym">Histoplasma capsulatum</name>
    <dbReference type="NCBI Taxonomy" id="544712"/>
    <lineage>
        <taxon>Eukaryota</taxon>
        <taxon>Fungi</taxon>
        <taxon>Dikarya</taxon>
        <taxon>Ascomycota</taxon>
        <taxon>Pezizomycotina</taxon>
        <taxon>Eurotiomycetes</taxon>
        <taxon>Eurotiomycetidae</taxon>
        <taxon>Onygenales</taxon>
        <taxon>Ajellomycetaceae</taxon>
        <taxon>Histoplasma</taxon>
    </lineage>
</organism>
<evidence type="ECO:0000256" key="7">
    <source>
        <dbReference type="SAM" id="Phobius"/>
    </source>
</evidence>
<proteinExistence type="inferred from homology"/>
<dbReference type="InterPro" id="IPR040976">
    <property type="entry name" value="Pkinase_fungal"/>
</dbReference>
<keyword evidence="6" id="KW-0862">Zinc</keyword>
<feature type="transmembrane region" description="Helical" evidence="7">
    <location>
        <begin position="70"/>
        <end position="91"/>
    </location>
</feature>
<dbReference type="GO" id="GO:0006882">
    <property type="term" value="P:intracellular zinc ion homeostasis"/>
    <property type="evidence" value="ECO:0007669"/>
    <property type="project" value="TreeGrafter"/>
</dbReference>
<dbReference type="PANTHER" id="PTHR20855:SF52">
    <property type="entry name" value="ADIPONECTIN RECEPTOR PROTEIN"/>
    <property type="match status" value="1"/>
</dbReference>
<name>C6HL44_AJECH</name>
<dbReference type="STRING" id="544712.C6HL44"/>
<keyword evidence="5 7" id="KW-0472">Membrane</keyword>
<dbReference type="OrthoDB" id="529367at2759"/>
<feature type="binding site" evidence="6">
    <location>
        <position position="124"/>
    </location>
    <ligand>
        <name>Zn(2+)</name>
        <dbReference type="ChEBI" id="CHEBI:29105"/>
    </ligand>
</feature>
<sequence>MRDQSTATNTFQPLAAVEQPRTKYRLFTATEVPLWYAHNSFLLTGYRPVTQSIRLCLESLRYLHNETVNIYSHLVPAGIAVISNGVFHLYFRNRYPTASWAGQLAFHVYLCTSILCFGISSIYHTLLCHSEDYVKLWALLDYVAITFQTLGSFISGIYVSFYCEPGLQKLYWTMIGVLGLLTATVVVSPRFQSSKWRKLRLSTFVATGFSALAPMIHAAIIFPYAQWNQQAGLGYYLLEGLAIITGTIFYATQFPESWMPERFDIWGASHHIFHIFVALSAVIHVWTILNVFDYAPIMQSRPLGRHSGACRRGQDKLSKSGYGSLYFGQMLISGLAESTRPQRPPTRRFGLASALYRTKFKAWVFNRSASHSSDILEVHKDSEKFIQMIVGYAMMSYEELGLDVIRTHLSGLYIPWSLRGGKTRGVGWLAQGQKAAQRCTPSIVSMLLHMRDCTNTGQNLVIQEHQVLWANRIRMALCKPTFGILDPRQIVVDEQ</sequence>
<keyword evidence="6" id="KW-0479">Metal-binding</keyword>
<evidence type="ECO:0000313" key="10">
    <source>
        <dbReference type="Proteomes" id="UP000002624"/>
    </source>
</evidence>
<evidence type="ECO:0000256" key="2">
    <source>
        <dbReference type="ARBA" id="ARBA00007018"/>
    </source>
</evidence>
<feature type="binding site" evidence="6">
    <location>
        <position position="270"/>
    </location>
    <ligand>
        <name>Zn(2+)</name>
        <dbReference type="ChEBI" id="CHEBI:29105"/>
    </ligand>
</feature>
<dbReference type="HOGENOM" id="CLU_042934_0_0_1"/>
<feature type="transmembrane region" description="Helical" evidence="7">
    <location>
        <begin position="272"/>
        <end position="292"/>
    </location>
</feature>
<dbReference type="AlphaFoldDB" id="C6HL44"/>
<dbReference type="Proteomes" id="UP000002624">
    <property type="component" value="Unassembled WGS sequence"/>
</dbReference>
<dbReference type="GO" id="GO:0038023">
    <property type="term" value="F:signaling receptor activity"/>
    <property type="evidence" value="ECO:0007669"/>
    <property type="project" value="TreeGrafter"/>
</dbReference>
<dbReference type="PANTHER" id="PTHR20855">
    <property type="entry name" value="ADIPOR/PROGESTIN RECEPTOR-RELATED"/>
    <property type="match status" value="1"/>
</dbReference>